<sequence length="299" mass="32534">MRERTAFRLLKTGLIVFWGGMFALGLMSPLHAQEAADVSAALEPAPAMPMENGAVNTNPYIPTGPIEILIAMGYFFVIPFIIASFISVWFIIERVVVLRRARVIPRPFVERFLQHLEEGGLDQESALTLCEENDSPVARVFAHGIRKWGKPSVEVEQSIIDGGERETSQLRKHLKVLNGVATVTPLFGLLGTVMGMIQAFNQIANMGTQGKAEELAVGIGVALLTTAAGLLIAIPSLVMYMYLSGKVDSVVMEMDEAAQNVIHLICAEALSGQKMTTRTRSKPAPKTKTKEKAAQKESA</sequence>
<keyword evidence="6" id="KW-0813">Transport</keyword>
<keyword evidence="4 8" id="KW-1133">Transmembrane helix</keyword>
<dbReference type="InterPro" id="IPR050790">
    <property type="entry name" value="ExbB/TolQ_transport"/>
</dbReference>
<dbReference type="KEGG" id="plon:Pla110_05010"/>
<comment type="subcellular location">
    <subcellularLocation>
        <location evidence="1">Cell membrane</location>
        <topology evidence="1">Multi-pass membrane protein</topology>
    </subcellularLocation>
    <subcellularLocation>
        <location evidence="6">Membrane</location>
        <topology evidence="6">Multi-pass membrane protein</topology>
    </subcellularLocation>
</comment>
<evidence type="ECO:0000259" key="9">
    <source>
        <dbReference type="Pfam" id="PF01618"/>
    </source>
</evidence>
<evidence type="ECO:0000256" key="7">
    <source>
        <dbReference type="SAM" id="MobiDB-lite"/>
    </source>
</evidence>
<accession>A0A518CHV3</accession>
<dbReference type="GO" id="GO:0017038">
    <property type="term" value="P:protein import"/>
    <property type="evidence" value="ECO:0007669"/>
    <property type="project" value="TreeGrafter"/>
</dbReference>
<feature type="transmembrane region" description="Helical" evidence="8">
    <location>
        <begin position="176"/>
        <end position="197"/>
    </location>
</feature>
<feature type="compositionally biased region" description="Basic residues" evidence="7">
    <location>
        <begin position="277"/>
        <end position="287"/>
    </location>
</feature>
<dbReference type="RefSeq" id="WP_231742848.1">
    <property type="nucleotide sequence ID" value="NZ_CP036281.1"/>
</dbReference>
<feature type="region of interest" description="Disordered" evidence="7">
    <location>
        <begin position="275"/>
        <end position="299"/>
    </location>
</feature>
<feature type="compositionally biased region" description="Basic and acidic residues" evidence="7">
    <location>
        <begin position="288"/>
        <end position="299"/>
    </location>
</feature>
<evidence type="ECO:0000256" key="4">
    <source>
        <dbReference type="ARBA" id="ARBA00022989"/>
    </source>
</evidence>
<organism evidence="10 11">
    <name type="scientific">Polystyrenella longa</name>
    <dbReference type="NCBI Taxonomy" id="2528007"/>
    <lineage>
        <taxon>Bacteria</taxon>
        <taxon>Pseudomonadati</taxon>
        <taxon>Planctomycetota</taxon>
        <taxon>Planctomycetia</taxon>
        <taxon>Planctomycetales</taxon>
        <taxon>Planctomycetaceae</taxon>
        <taxon>Polystyrenella</taxon>
    </lineage>
</organism>
<proteinExistence type="inferred from homology"/>
<reference evidence="10 11" key="1">
    <citation type="submission" date="2019-02" db="EMBL/GenBank/DDBJ databases">
        <title>Deep-cultivation of Planctomycetes and their phenomic and genomic characterization uncovers novel biology.</title>
        <authorList>
            <person name="Wiegand S."/>
            <person name="Jogler M."/>
            <person name="Boedeker C."/>
            <person name="Pinto D."/>
            <person name="Vollmers J."/>
            <person name="Rivas-Marin E."/>
            <person name="Kohn T."/>
            <person name="Peeters S.H."/>
            <person name="Heuer A."/>
            <person name="Rast P."/>
            <person name="Oberbeckmann S."/>
            <person name="Bunk B."/>
            <person name="Jeske O."/>
            <person name="Meyerdierks A."/>
            <person name="Storesund J.E."/>
            <person name="Kallscheuer N."/>
            <person name="Luecker S."/>
            <person name="Lage O.M."/>
            <person name="Pohl T."/>
            <person name="Merkel B.J."/>
            <person name="Hornburger P."/>
            <person name="Mueller R.-W."/>
            <person name="Bruemmer F."/>
            <person name="Labrenz M."/>
            <person name="Spormann A.M."/>
            <person name="Op den Camp H."/>
            <person name="Overmann J."/>
            <person name="Amann R."/>
            <person name="Jetten M.S.M."/>
            <person name="Mascher T."/>
            <person name="Medema M.H."/>
            <person name="Devos D.P."/>
            <person name="Kaster A.-K."/>
            <person name="Ovreas L."/>
            <person name="Rohde M."/>
            <person name="Galperin M.Y."/>
            <person name="Jogler C."/>
        </authorList>
    </citation>
    <scope>NUCLEOTIDE SEQUENCE [LARGE SCALE GENOMIC DNA]</scope>
    <source>
        <strain evidence="10 11">Pla110</strain>
    </source>
</reference>
<keyword evidence="11" id="KW-1185">Reference proteome</keyword>
<dbReference type="Pfam" id="PF01618">
    <property type="entry name" value="MotA_ExbB"/>
    <property type="match status" value="1"/>
</dbReference>
<dbReference type="Proteomes" id="UP000317178">
    <property type="component" value="Chromosome"/>
</dbReference>
<dbReference type="InterPro" id="IPR002898">
    <property type="entry name" value="MotA_ExbB_proton_chnl"/>
</dbReference>
<comment type="similarity">
    <text evidence="6">Belongs to the exbB/tolQ family.</text>
</comment>
<dbReference type="PANTHER" id="PTHR30625">
    <property type="entry name" value="PROTEIN TOLQ"/>
    <property type="match status" value="1"/>
</dbReference>
<keyword evidence="2" id="KW-1003">Cell membrane</keyword>
<evidence type="ECO:0000256" key="3">
    <source>
        <dbReference type="ARBA" id="ARBA00022692"/>
    </source>
</evidence>
<dbReference type="AlphaFoldDB" id="A0A518CHV3"/>
<feature type="transmembrane region" description="Helical" evidence="8">
    <location>
        <begin position="217"/>
        <end position="243"/>
    </location>
</feature>
<feature type="domain" description="MotA/TolQ/ExbB proton channel" evidence="9">
    <location>
        <begin position="133"/>
        <end position="255"/>
    </location>
</feature>
<evidence type="ECO:0000313" key="11">
    <source>
        <dbReference type="Proteomes" id="UP000317178"/>
    </source>
</evidence>
<evidence type="ECO:0000256" key="5">
    <source>
        <dbReference type="ARBA" id="ARBA00023136"/>
    </source>
</evidence>
<protein>
    <submittedName>
        <fullName evidence="10">Colicin uptake protein TolQ</fullName>
    </submittedName>
</protein>
<name>A0A518CHV3_9PLAN</name>
<keyword evidence="6" id="KW-0653">Protein transport</keyword>
<dbReference type="EMBL" id="CP036281">
    <property type="protein sequence ID" value="QDU78797.1"/>
    <property type="molecule type" value="Genomic_DNA"/>
</dbReference>
<dbReference type="GO" id="GO:0005886">
    <property type="term" value="C:plasma membrane"/>
    <property type="evidence" value="ECO:0007669"/>
    <property type="project" value="UniProtKB-SubCell"/>
</dbReference>
<evidence type="ECO:0000256" key="8">
    <source>
        <dbReference type="SAM" id="Phobius"/>
    </source>
</evidence>
<evidence type="ECO:0000256" key="1">
    <source>
        <dbReference type="ARBA" id="ARBA00004651"/>
    </source>
</evidence>
<keyword evidence="5 8" id="KW-0472">Membrane</keyword>
<evidence type="ECO:0000256" key="2">
    <source>
        <dbReference type="ARBA" id="ARBA00022475"/>
    </source>
</evidence>
<evidence type="ECO:0000256" key="6">
    <source>
        <dbReference type="RuleBase" id="RU004057"/>
    </source>
</evidence>
<gene>
    <name evidence="10" type="ORF">Pla110_05010</name>
</gene>
<evidence type="ECO:0000313" key="10">
    <source>
        <dbReference type="EMBL" id="QDU78797.1"/>
    </source>
</evidence>
<dbReference type="PANTHER" id="PTHR30625:SF11">
    <property type="entry name" value="MOTA_TOLQ_EXBB PROTON CHANNEL DOMAIN-CONTAINING PROTEIN"/>
    <property type="match status" value="1"/>
</dbReference>
<keyword evidence="3 8" id="KW-0812">Transmembrane</keyword>
<feature type="transmembrane region" description="Helical" evidence="8">
    <location>
        <begin position="68"/>
        <end position="92"/>
    </location>
</feature>